<dbReference type="Proteomes" id="UP001309876">
    <property type="component" value="Unassembled WGS sequence"/>
</dbReference>
<dbReference type="FunFam" id="1.25.40.990:FF:000001">
    <property type="entry name" value="26S proteasome non-ATPase regulatory subunit"/>
    <property type="match status" value="1"/>
</dbReference>
<feature type="region of interest" description="Disordered" evidence="3">
    <location>
        <begin position="1"/>
        <end position="24"/>
    </location>
</feature>
<dbReference type="EMBL" id="JAVRRJ010000008">
    <property type="protein sequence ID" value="KAK5082061.1"/>
    <property type="molecule type" value="Genomic_DNA"/>
</dbReference>
<name>A0AAN7YDI6_9EURO</name>
<evidence type="ECO:0000313" key="5">
    <source>
        <dbReference type="EMBL" id="KAK5082061.1"/>
    </source>
</evidence>
<evidence type="ECO:0000256" key="2">
    <source>
        <dbReference type="ARBA" id="ARBA00022942"/>
    </source>
</evidence>
<dbReference type="InterPro" id="IPR033464">
    <property type="entry name" value="CSN8_PSD8_EIF3K"/>
</dbReference>
<evidence type="ECO:0000256" key="1">
    <source>
        <dbReference type="ARBA" id="ARBA00009627"/>
    </source>
</evidence>
<dbReference type="PROSITE" id="PS50250">
    <property type="entry name" value="PCI"/>
    <property type="match status" value="1"/>
</dbReference>
<evidence type="ECO:0000256" key="3">
    <source>
        <dbReference type="SAM" id="MobiDB-lite"/>
    </source>
</evidence>
<proteinExistence type="inferred from homology"/>
<evidence type="ECO:0000313" key="6">
    <source>
        <dbReference type="Proteomes" id="UP001309876"/>
    </source>
</evidence>
<comment type="caution">
    <text evidence="5">The sequence shown here is derived from an EMBL/GenBank/DDBJ whole genome shotgun (WGS) entry which is preliminary data.</text>
</comment>
<keyword evidence="2" id="KW-0647">Proteasome</keyword>
<feature type="domain" description="PCI" evidence="4">
    <location>
        <begin position="178"/>
        <end position="361"/>
    </location>
</feature>
<dbReference type="PANTHER" id="PTHR12387:SF0">
    <property type="entry name" value="26S PROTEASOME NON-ATPASE REGULATORY SUBUNIT 8"/>
    <property type="match status" value="1"/>
</dbReference>
<comment type="similarity">
    <text evidence="1">Belongs to the proteasome subunit S14 family.</text>
</comment>
<dbReference type="GO" id="GO:0005634">
    <property type="term" value="C:nucleus"/>
    <property type="evidence" value="ECO:0007669"/>
    <property type="project" value="TreeGrafter"/>
</dbReference>
<keyword evidence="6" id="KW-1185">Reference proteome</keyword>
<sequence length="377" mass="41279">MSSDGPALVKSTEGEKRIGKEEGMEGTMVNKAKFSLVAAETASVTGNCTAHACCTSIHLSTYRPILHPFSKKISTSKNYEIVPDRRLLSQCNRADKSLSTKTTMPSAVGGISLEQVQHNLQQCLARKDAAGAQAQLQKAKLILLQQNSLVPSEGVPVGQLKTARSVLEVGALLAIRRRDPDSFVRYYSQLQPFYEFSGLQSSPSPNKSQVTGLYLLLLLSQGDYAGFHTLLESLIVSEGINGGKSVEDDIYIKYPVDLERSLMEGSYDQVWRKTSGRDVPGEEFALFSEILVHTIRSEIASCAARSYPSLSIASAKNLLFLDSEGAVSEFAQEQGWSLEEGRIHFPGLPEEKKGQEGDQKEVISHMVQYAKDLESIV</sequence>
<dbReference type="PANTHER" id="PTHR12387">
    <property type="entry name" value="26S PROTEASOME NON-ATPASE REGULATORY SUBUNIT 8"/>
    <property type="match status" value="1"/>
</dbReference>
<dbReference type="InterPro" id="IPR000717">
    <property type="entry name" value="PCI_dom"/>
</dbReference>
<accession>A0AAN7YDI6</accession>
<gene>
    <name evidence="5" type="primary">RPN12</name>
    <name evidence="5" type="ORF">LTR05_007203</name>
</gene>
<evidence type="ECO:0000259" key="4">
    <source>
        <dbReference type="PROSITE" id="PS50250"/>
    </source>
</evidence>
<dbReference type="AlphaFoldDB" id="A0AAN7YDI6"/>
<dbReference type="GO" id="GO:0008541">
    <property type="term" value="C:proteasome regulatory particle, lid subcomplex"/>
    <property type="evidence" value="ECO:0007669"/>
    <property type="project" value="UniProtKB-ARBA"/>
</dbReference>
<organism evidence="5 6">
    <name type="scientific">Lithohypha guttulata</name>
    <dbReference type="NCBI Taxonomy" id="1690604"/>
    <lineage>
        <taxon>Eukaryota</taxon>
        <taxon>Fungi</taxon>
        <taxon>Dikarya</taxon>
        <taxon>Ascomycota</taxon>
        <taxon>Pezizomycotina</taxon>
        <taxon>Eurotiomycetes</taxon>
        <taxon>Chaetothyriomycetidae</taxon>
        <taxon>Chaetothyriales</taxon>
        <taxon>Trichomeriaceae</taxon>
        <taxon>Lithohypha</taxon>
    </lineage>
</organism>
<protein>
    <submittedName>
        <fullName evidence="5">Regulatory particle non-ATPase</fullName>
    </submittedName>
</protein>
<reference evidence="5 6" key="1">
    <citation type="submission" date="2023-08" db="EMBL/GenBank/DDBJ databases">
        <title>Black Yeasts Isolated from many extreme environments.</title>
        <authorList>
            <person name="Coleine C."/>
            <person name="Stajich J.E."/>
            <person name="Selbmann L."/>
        </authorList>
    </citation>
    <scope>NUCLEOTIDE SEQUENCE [LARGE SCALE GENOMIC DNA]</scope>
    <source>
        <strain evidence="5 6">CCFEE 5910</strain>
    </source>
</reference>
<dbReference type="Gene3D" id="1.25.40.990">
    <property type="match status" value="1"/>
</dbReference>
<dbReference type="InterPro" id="IPR006746">
    <property type="entry name" value="26S_Psome_Rpn12"/>
</dbReference>
<dbReference type="GO" id="GO:0005829">
    <property type="term" value="C:cytosol"/>
    <property type="evidence" value="ECO:0007669"/>
    <property type="project" value="TreeGrafter"/>
</dbReference>
<feature type="compositionally biased region" description="Basic and acidic residues" evidence="3">
    <location>
        <begin position="12"/>
        <end position="23"/>
    </location>
</feature>
<dbReference type="Pfam" id="PF10075">
    <property type="entry name" value="CSN8_PSD8_EIF3K"/>
    <property type="match status" value="1"/>
</dbReference>
<dbReference type="GO" id="GO:0043161">
    <property type="term" value="P:proteasome-mediated ubiquitin-dependent protein catabolic process"/>
    <property type="evidence" value="ECO:0007669"/>
    <property type="project" value="TreeGrafter"/>
</dbReference>